<comment type="caution">
    <text evidence="7">The sequence shown here is derived from an EMBL/GenBank/DDBJ whole genome shotgun (WGS) entry which is preliminary data.</text>
</comment>
<dbReference type="InterPro" id="IPR036390">
    <property type="entry name" value="WH_DNA-bd_sf"/>
</dbReference>
<dbReference type="PROSITE" id="PS51077">
    <property type="entry name" value="HTH_ICLR"/>
    <property type="match status" value="1"/>
</dbReference>
<feature type="domain" description="HTH iclR-type" evidence="5">
    <location>
        <begin position="11"/>
        <end position="73"/>
    </location>
</feature>
<keyword evidence="3" id="KW-0804">Transcription</keyword>
<evidence type="ECO:0000259" key="5">
    <source>
        <dbReference type="PROSITE" id="PS51077"/>
    </source>
</evidence>
<dbReference type="PROSITE" id="PS51078">
    <property type="entry name" value="ICLR_ED"/>
    <property type="match status" value="1"/>
</dbReference>
<accession>A0A9X3B5D0</accession>
<evidence type="ECO:0000256" key="2">
    <source>
        <dbReference type="ARBA" id="ARBA00023125"/>
    </source>
</evidence>
<dbReference type="GO" id="GO:0003700">
    <property type="term" value="F:DNA-binding transcription factor activity"/>
    <property type="evidence" value="ECO:0007669"/>
    <property type="project" value="TreeGrafter"/>
</dbReference>
<dbReference type="Pfam" id="PF09339">
    <property type="entry name" value="HTH_IclR"/>
    <property type="match status" value="1"/>
</dbReference>
<dbReference type="SUPFAM" id="SSF55781">
    <property type="entry name" value="GAF domain-like"/>
    <property type="match status" value="1"/>
</dbReference>
<evidence type="ECO:0000256" key="3">
    <source>
        <dbReference type="ARBA" id="ARBA00023163"/>
    </source>
</evidence>
<dbReference type="SUPFAM" id="SSF46785">
    <property type="entry name" value="Winged helix' DNA-binding domain"/>
    <property type="match status" value="1"/>
</dbReference>
<protein>
    <submittedName>
        <fullName evidence="7">Helix-turn-helix domain-containing protein</fullName>
    </submittedName>
</protein>
<evidence type="ECO:0000256" key="4">
    <source>
        <dbReference type="SAM" id="MobiDB-lite"/>
    </source>
</evidence>
<proteinExistence type="predicted"/>
<feature type="domain" description="IclR-ED" evidence="6">
    <location>
        <begin position="74"/>
        <end position="258"/>
    </location>
</feature>
<dbReference type="GO" id="GO:0003677">
    <property type="term" value="F:DNA binding"/>
    <property type="evidence" value="ECO:0007669"/>
    <property type="project" value="UniProtKB-KW"/>
</dbReference>
<sequence>MRTKGRERTLVKSAVRVVEILELFSRERRPLTLSEIIEALGYPQSSTTVMLKSLLAIGYLNYNIHTRTYLPNIAVAKLGDWIEEADIVNGPIQDLMRDLNARTTESVSVGVQNDINIHFLTVLNSEHKIKFFIPPSGQRTLLQSNLGWMLLSTHTDKEIAVIYERIRQSAAHRMVEFDTLMTTMREVRQKGYCFVPDLPVAGAASVAMLLPTRFHGQPMAIGIGGYVPRLAANLDRIVKEMRTAMADYERETATRCRNEPASKAVNGGVAQGAREEPHGGQEQGTAGRSPS</sequence>
<evidence type="ECO:0000313" key="7">
    <source>
        <dbReference type="EMBL" id="MCT8989078.1"/>
    </source>
</evidence>
<dbReference type="GO" id="GO:0045892">
    <property type="term" value="P:negative regulation of DNA-templated transcription"/>
    <property type="evidence" value="ECO:0007669"/>
    <property type="project" value="TreeGrafter"/>
</dbReference>
<keyword evidence="2" id="KW-0238">DNA-binding</keyword>
<dbReference type="EMBL" id="JAODNV010000004">
    <property type="protein sequence ID" value="MCT8989078.1"/>
    <property type="molecule type" value="Genomic_DNA"/>
</dbReference>
<reference evidence="7" key="1">
    <citation type="submission" date="2022-08" db="EMBL/GenBank/DDBJ databases">
        <title>Chelativorans sichuanense sp. nov., a paraffin oil-degrading bacterium isolated from a mixture of oil-based drill cuttings and paddy soil.</title>
        <authorList>
            <person name="Yu J."/>
            <person name="Liu H."/>
            <person name="Chen Q."/>
        </authorList>
    </citation>
    <scope>NUCLEOTIDE SEQUENCE</scope>
    <source>
        <strain evidence="7">SCAU 2101</strain>
    </source>
</reference>
<dbReference type="PANTHER" id="PTHR30136">
    <property type="entry name" value="HELIX-TURN-HELIX TRANSCRIPTIONAL REGULATOR, ICLR FAMILY"/>
    <property type="match status" value="1"/>
</dbReference>
<evidence type="ECO:0000259" key="6">
    <source>
        <dbReference type="PROSITE" id="PS51078"/>
    </source>
</evidence>
<dbReference type="InterPro" id="IPR029016">
    <property type="entry name" value="GAF-like_dom_sf"/>
</dbReference>
<name>A0A9X3B5D0_9HYPH</name>
<dbReference type="AlphaFoldDB" id="A0A9X3B5D0"/>
<dbReference type="InterPro" id="IPR014757">
    <property type="entry name" value="Tscrpt_reg_IclR_C"/>
</dbReference>
<keyword evidence="1" id="KW-0805">Transcription regulation</keyword>
<organism evidence="7 8">
    <name type="scientific">Chelativorans petroleitrophicus</name>
    <dbReference type="NCBI Taxonomy" id="2975484"/>
    <lineage>
        <taxon>Bacteria</taxon>
        <taxon>Pseudomonadati</taxon>
        <taxon>Pseudomonadota</taxon>
        <taxon>Alphaproteobacteria</taxon>
        <taxon>Hyphomicrobiales</taxon>
        <taxon>Phyllobacteriaceae</taxon>
        <taxon>Chelativorans</taxon>
    </lineage>
</organism>
<evidence type="ECO:0000256" key="1">
    <source>
        <dbReference type="ARBA" id="ARBA00023015"/>
    </source>
</evidence>
<dbReference type="RefSeq" id="WP_261513759.1">
    <property type="nucleotide sequence ID" value="NZ_JAODNV010000004.1"/>
</dbReference>
<gene>
    <name evidence="7" type="ORF">NYR54_02040</name>
</gene>
<evidence type="ECO:0000313" key="8">
    <source>
        <dbReference type="Proteomes" id="UP001149009"/>
    </source>
</evidence>
<keyword evidence="8" id="KW-1185">Reference proteome</keyword>
<dbReference type="Gene3D" id="1.10.10.10">
    <property type="entry name" value="Winged helix-like DNA-binding domain superfamily/Winged helix DNA-binding domain"/>
    <property type="match status" value="1"/>
</dbReference>
<dbReference type="InterPro" id="IPR050707">
    <property type="entry name" value="HTH_MetabolicPath_Reg"/>
</dbReference>
<feature type="region of interest" description="Disordered" evidence="4">
    <location>
        <begin position="252"/>
        <end position="291"/>
    </location>
</feature>
<dbReference type="Proteomes" id="UP001149009">
    <property type="component" value="Unassembled WGS sequence"/>
</dbReference>
<dbReference type="PANTHER" id="PTHR30136:SF35">
    <property type="entry name" value="HTH-TYPE TRANSCRIPTIONAL REGULATOR RV1719"/>
    <property type="match status" value="1"/>
</dbReference>
<dbReference type="InterPro" id="IPR005471">
    <property type="entry name" value="Tscrpt_reg_IclR_N"/>
</dbReference>
<dbReference type="InterPro" id="IPR036388">
    <property type="entry name" value="WH-like_DNA-bd_sf"/>
</dbReference>
<dbReference type="Gene3D" id="3.30.450.40">
    <property type="match status" value="1"/>
</dbReference>
<dbReference type="Pfam" id="PF01614">
    <property type="entry name" value="IclR_C"/>
    <property type="match status" value="1"/>
</dbReference>